<dbReference type="AlphaFoldDB" id="A0A0V8HH67"/>
<keyword evidence="1 2" id="KW-0807">Transducer</keyword>
<keyword evidence="6" id="KW-1185">Reference proteome</keyword>
<dbReference type="SMART" id="SM00283">
    <property type="entry name" value="MA"/>
    <property type="match status" value="1"/>
</dbReference>
<feature type="transmembrane region" description="Helical" evidence="3">
    <location>
        <begin position="41"/>
        <end position="63"/>
    </location>
</feature>
<dbReference type="PROSITE" id="PS50111">
    <property type="entry name" value="CHEMOTAXIS_TRANSDUC_2"/>
    <property type="match status" value="1"/>
</dbReference>
<dbReference type="Proteomes" id="UP000181997">
    <property type="component" value="Unassembled WGS sequence"/>
</dbReference>
<keyword evidence="3" id="KW-1133">Transmembrane helix</keyword>
<dbReference type="GO" id="GO:0016020">
    <property type="term" value="C:membrane"/>
    <property type="evidence" value="ECO:0007669"/>
    <property type="project" value="InterPro"/>
</dbReference>
<feature type="transmembrane region" description="Helical" evidence="3">
    <location>
        <begin position="108"/>
        <end position="131"/>
    </location>
</feature>
<evidence type="ECO:0000256" key="2">
    <source>
        <dbReference type="PROSITE-ProRule" id="PRU00284"/>
    </source>
</evidence>
<dbReference type="InterPro" id="IPR004089">
    <property type="entry name" value="MCPsignal_dom"/>
</dbReference>
<dbReference type="EMBL" id="FMAU01000003">
    <property type="protein sequence ID" value="SCC17347.1"/>
    <property type="molecule type" value="Genomic_DNA"/>
</dbReference>
<evidence type="ECO:0000256" key="3">
    <source>
        <dbReference type="SAM" id="Phobius"/>
    </source>
</evidence>
<evidence type="ECO:0000256" key="1">
    <source>
        <dbReference type="ARBA" id="ARBA00023224"/>
    </source>
</evidence>
<dbReference type="RefSeq" id="WP_058298966.1">
    <property type="nucleotide sequence ID" value="NZ_FMAU01000003.1"/>
</dbReference>
<reference evidence="6" key="1">
    <citation type="submission" date="2016-08" db="EMBL/GenBank/DDBJ databases">
        <authorList>
            <person name="Varghese N."/>
            <person name="Submissions Spin"/>
        </authorList>
    </citation>
    <scope>NUCLEOTIDE SEQUENCE [LARGE SCALE GENOMIC DNA]</scope>
    <source>
        <strain evidence="6">SGD-1123</strain>
    </source>
</reference>
<protein>
    <submittedName>
        <fullName evidence="5">Methyl-accepting chemotaxis protein</fullName>
    </submittedName>
</protein>
<evidence type="ECO:0000259" key="4">
    <source>
        <dbReference type="PROSITE" id="PS50111"/>
    </source>
</evidence>
<gene>
    <name evidence="5" type="ORF">GA0061094_2889</name>
</gene>
<evidence type="ECO:0000313" key="5">
    <source>
        <dbReference type="EMBL" id="SCC17347.1"/>
    </source>
</evidence>
<organism evidence="5 6">
    <name type="scientific">[Bacillus] enclensis</name>
    <dbReference type="NCBI Taxonomy" id="1402860"/>
    <lineage>
        <taxon>Bacteria</taxon>
        <taxon>Bacillati</taxon>
        <taxon>Bacillota</taxon>
        <taxon>Bacilli</taxon>
        <taxon>Bacillales</taxon>
        <taxon>Bacillaceae</taxon>
        <taxon>Rossellomorea</taxon>
    </lineage>
</organism>
<feature type="transmembrane region" description="Helical" evidence="3">
    <location>
        <begin position="16"/>
        <end position="35"/>
    </location>
</feature>
<dbReference type="Pfam" id="PF00015">
    <property type="entry name" value="MCPsignal"/>
    <property type="match status" value="1"/>
</dbReference>
<dbReference type="PANTHER" id="PTHR32089:SF112">
    <property type="entry name" value="LYSOZYME-LIKE PROTEIN-RELATED"/>
    <property type="match status" value="1"/>
</dbReference>
<accession>A0A0V8HH67</accession>
<feature type="transmembrane region" description="Helical" evidence="3">
    <location>
        <begin position="70"/>
        <end position="88"/>
    </location>
</feature>
<name>A0A0V8HH67_9BACI</name>
<keyword evidence="3" id="KW-0472">Membrane</keyword>
<keyword evidence="3" id="KW-0812">Transmembrane</keyword>
<dbReference type="PANTHER" id="PTHR32089">
    <property type="entry name" value="METHYL-ACCEPTING CHEMOTAXIS PROTEIN MCPB"/>
    <property type="match status" value="1"/>
</dbReference>
<dbReference type="Gene3D" id="1.10.287.950">
    <property type="entry name" value="Methyl-accepting chemotaxis protein"/>
    <property type="match status" value="1"/>
</dbReference>
<evidence type="ECO:0000313" key="6">
    <source>
        <dbReference type="Proteomes" id="UP000181997"/>
    </source>
</evidence>
<sequence>MTPEQMKISDTKRKNALLLITYSVSLLAGLIYAILNDSGIIATSVFASQLILLIVYFIILQLILKKPEMYVYFSIPTIYIIMLIWLLTEGANAKNMVILTLMAVLSAIHFRTVIFAIGYISGLIILILNNVFAAGEDALFNELFLPALLTYLLVGIVLGVVIHLNKKQSGQIQEFLQRLENDSMKKDEQRSLLAKELTTISTSINQINDQIQVHLVSQNEMRTAVTEISAGSQTQSDQINNIASVAAMTMTKMEEVTHLSNGLAAQSDQANHLAFSGNERVTYLHENMTELKNIIEGLSSTFKELTKKIEETNTFIGSIQDITDQTNLLALNASIEAARAGEAGRGFSIVADEIRKLAEITRNTATRINDNLSSVNEVNSTALEIMSLSSTKLHENMSATGEVTEYFSSLREKLDGISNEFQRLASTATEVKGQTVDVEFSTKELAAVIEQSSAGLEEISATIETLNQDNETIARYIQDTAESTERIEHSIKD</sequence>
<proteinExistence type="predicted"/>
<feature type="domain" description="Methyl-accepting transducer" evidence="4">
    <location>
        <begin position="219"/>
        <end position="467"/>
    </location>
</feature>
<dbReference type="GO" id="GO:0007165">
    <property type="term" value="P:signal transduction"/>
    <property type="evidence" value="ECO:0007669"/>
    <property type="project" value="UniProtKB-KW"/>
</dbReference>
<feature type="transmembrane region" description="Helical" evidence="3">
    <location>
        <begin position="143"/>
        <end position="164"/>
    </location>
</feature>
<dbReference type="SUPFAM" id="SSF58104">
    <property type="entry name" value="Methyl-accepting chemotaxis protein (MCP) signaling domain"/>
    <property type="match status" value="1"/>
</dbReference>